<feature type="short sequence motif" description="HXTX 2" evidence="2">
    <location>
        <begin position="120"/>
        <end position="123"/>
    </location>
</feature>
<dbReference type="InterPro" id="IPR004175">
    <property type="entry name" value="RNA_CPDase"/>
</dbReference>
<comment type="function">
    <text evidence="2">Hydrolyzes RNA 2',3'-cyclic phosphodiester to an RNA 2'-phosphomonoester.</text>
</comment>
<proteinExistence type="inferred from homology"/>
<dbReference type="EC" id="3.1.4.58" evidence="2"/>
<dbReference type="Gene3D" id="3.90.1140.10">
    <property type="entry name" value="Cyclic phosphodiesterase"/>
    <property type="match status" value="1"/>
</dbReference>
<evidence type="ECO:0000256" key="1">
    <source>
        <dbReference type="ARBA" id="ARBA00022801"/>
    </source>
</evidence>
<comment type="similarity">
    <text evidence="2">Belongs to the 2H phosphoesterase superfamily. ThpR family.</text>
</comment>
<dbReference type="PANTHER" id="PTHR35561">
    <property type="entry name" value="RNA 2',3'-CYCLIC PHOSPHODIESTERASE"/>
    <property type="match status" value="1"/>
</dbReference>
<name>A0A8S8XGC3_9PROT</name>
<dbReference type="GO" id="GO:0008664">
    <property type="term" value="F:RNA 2',3'-cyclic 3'-phosphodiesterase activity"/>
    <property type="evidence" value="ECO:0007669"/>
    <property type="project" value="UniProtKB-EC"/>
</dbReference>
<dbReference type="EMBL" id="BOPV01000001">
    <property type="protein sequence ID" value="GIL41021.1"/>
    <property type="molecule type" value="Genomic_DNA"/>
</dbReference>
<comment type="catalytic activity">
    <reaction evidence="2">
        <text>a 3'-end 2',3'-cyclophospho-ribonucleotide-RNA + H2O = a 3'-end 2'-phospho-ribonucleotide-RNA + H(+)</text>
        <dbReference type="Rhea" id="RHEA:11828"/>
        <dbReference type="Rhea" id="RHEA-COMP:10464"/>
        <dbReference type="Rhea" id="RHEA-COMP:17353"/>
        <dbReference type="ChEBI" id="CHEBI:15377"/>
        <dbReference type="ChEBI" id="CHEBI:15378"/>
        <dbReference type="ChEBI" id="CHEBI:83064"/>
        <dbReference type="ChEBI" id="CHEBI:173113"/>
        <dbReference type="EC" id="3.1.4.58"/>
    </reaction>
</comment>
<dbReference type="AlphaFoldDB" id="A0A8S8XGC3"/>
<dbReference type="InterPro" id="IPR009097">
    <property type="entry name" value="Cyclic_Pdiesterase"/>
</dbReference>
<dbReference type="PANTHER" id="PTHR35561:SF1">
    <property type="entry name" value="RNA 2',3'-CYCLIC PHOSPHODIESTERASE"/>
    <property type="match status" value="1"/>
</dbReference>
<dbReference type="NCBIfam" id="TIGR02258">
    <property type="entry name" value="2_5_ligase"/>
    <property type="match status" value="1"/>
</dbReference>
<feature type="domain" description="Phosphoesterase HXTX" evidence="3">
    <location>
        <begin position="7"/>
        <end position="85"/>
    </location>
</feature>
<reference evidence="4" key="1">
    <citation type="submission" date="2021-02" db="EMBL/GenBank/DDBJ databases">
        <title>Genome sequence of Rhodospirillales sp. strain TMPK1 isolated from soil.</title>
        <authorList>
            <person name="Nakai R."/>
            <person name="Kusada H."/>
            <person name="Tamaki H."/>
        </authorList>
    </citation>
    <scope>NUCLEOTIDE SEQUENCE</scope>
    <source>
        <strain evidence="4">TMPK1</strain>
    </source>
</reference>
<evidence type="ECO:0000313" key="5">
    <source>
        <dbReference type="Proteomes" id="UP000681075"/>
    </source>
</evidence>
<feature type="short sequence motif" description="HXTX 1" evidence="2">
    <location>
        <begin position="36"/>
        <end position="39"/>
    </location>
</feature>
<evidence type="ECO:0000256" key="2">
    <source>
        <dbReference type="HAMAP-Rule" id="MF_01940"/>
    </source>
</evidence>
<feature type="domain" description="Phosphoesterase HXTX" evidence="3">
    <location>
        <begin position="93"/>
        <end position="168"/>
    </location>
</feature>
<feature type="active site" description="Proton acceptor" evidence="2">
    <location>
        <position position="120"/>
    </location>
</feature>
<gene>
    <name evidence="4" type="ORF">TMPK1_32580</name>
</gene>
<feature type="active site" description="Proton donor" evidence="2">
    <location>
        <position position="36"/>
    </location>
</feature>
<dbReference type="RefSeq" id="WP_420244322.1">
    <property type="nucleotide sequence ID" value="NZ_BOPV01000001.1"/>
</dbReference>
<keyword evidence="1 2" id="KW-0378">Hydrolase</keyword>
<evidence type="ECO:0000259" key="3">
    <source>
        <dbReference type="Pfam" id="PF02834"/>
    </source>
</evidence>
<sequence length="177" mass="19200">MRLFVALELPDDARDALVQLQGGLPGARWVERENLHVTLRFVGAVDALIADDLAAALAAIDAPKVEFAIQGAGRFASRDKARALYAAIAHSPSLDHLHAKVERAAIAAGLDPEPRRFTPHVTLARLYDSPIALVDRAAAELSGLALGPFLLNEFVLLESLLGKERPVYRPVARYPLR</sequence>
<keyword evidence="5" id="KW-1185">Reference proteome</keyword>
<dbReference type="SUPFAM" id="SSF55144">
    <property type="entry name" value="LigT-like"/>
    <property type="match status" value="1"/>
</dbReference>
<dbReference type="GO" id="GO:0004113">
    <property type="term" value="F:2',3'-cyclic-nucleotide 3'-phosphodiesterase activity"/>
    <property type="evidence" value="ECO:0007669"/>
    <property type="project" value="InterPro"/>
</dbReference>
<dbReference type="Pfam" id="PF02834">
    <property type="entry name" value="LigT_PEase"/>
    <property type="match status" value="2"/>
</dbReference>
<dbReference type="HAMAP" id="MF_01940">
    <property type="entry name" value="RNA_CPDase"/>
    <property type="match status" value="1"/>
</dbReference>
<dbReference type="InterPro" id="IPR014051">
    <property type="entry name" value="Phosphoesterase_HXTX"/>
</dbReference>
<comment type="caution">
    <text evidence="4">The sequence shown here is derived from an EMBL/GenBank/DDBJ whole genome shotgun (WGS) entry which is preliminary data.</text>
</comment>
<protein>
    <recommendedName>
        <fullName evidence="2">RNA 2',3'-cyclic phosphodiesterase</fullName>
        <shortName evidence="2">RNA 2',3'-CPDase</shortName>
        <ecNumber evidence="2">3.1.4.58</ecNumber>
    </recommendedName>
</protein>
<accession>A0A8S8XGC3</accession>
<dbReference type="Proteomes" id="UP000681075">
    <property type="component" value="Unassembled WGS sequence"/>
</dbReference>
<evidence type="ECO:0000313" key="4">
    <source>
        <dbReference type="EMBL" id="GIL41021.1"/>
    </source>
</evidence>
<organism evidence="4 5">
    <name type="scientific">Roseiterribacter gracilis</name>
    <dbReference type="NCBI Taxonomy" id="2812848"/>
    <lineage>
        <taxon>Bacteria</taxon>
        <taxon>Pseudomonadati</taxon>
        <taxon>Pseudomonadota</taxon>
        <taxon>Alphaproteobacteria</taxon>
        <taxon>Rhodospirillales</taxon>
        <taxon>Roseiterribacteraceae</taxon>
        <taxon>Roseiterribacter</taxon>
    </lineage>
</organism>